<gene>
    <name evidence="2" type="primary">Cnig_chr_X.g25290</name>
    <name evidence="2" type="ORF">B9Z55_025290</name>
</gene>
<evidence type="ECO:0000256" key="1">
    <source>
        <dbReference type="SAM" id="MobiDB-lite"/>
    </source>
</evidence>
<name>A0A2G5SXR9_9PELO</name>
<dbReference type="Proteomes" id="UP000230233">
    <property type="component" value="Chromosome X"/>
</dbReference>
<sequence>MKHSKRLQQSQNPGKQNGKRKQNEQQNGKRKQNEQQEQPQESEQNNSVQIDYQKPVPTPPEEPNSELQQDQPEQPQEATSSILSELSNTTVPAS</sequence>
<organism evidence="2 3">
    <name type="scientific">Caenorhabditis nigoni</name>
    <dbReference type="NCBI Taxonomy" id="1611254"/>
    <lineage>
        <taxon>Eukaryota</taxon>
        <taxon>Metazoa</taxon>
        <taxon>Ecdysozoa</taxon>
        <taxon>Nematoda</taxon>
        <taxon>Chromadorea</taxon>
        <taxon>Rhabditida</taxon>
        <taxon>Rhabditina</taxon>
        <taxon>Rhabditomorpha</taxon>
        <taxon>Rhabditoidea</taxon>
        <taxon>Rhabditidae</taxon>
        <taxon>Peloderinae</taxon>
        <taxon>Caenorhabditis</taxon>
    </lineage>
</organism>
<evidence type="ECO:0000313" key="3">
    <source>
        <dbReference type="Proteomes" id="UP000230233"/>
    </source>
</evidence>
<feature type="compositionally biased region" description="Low complexity" evidence="1">
    <location>
        <begin position="68"/>
        <end position="77"/>
    </location>
</feature>
<feature type="compositionally biased region" description="Low complexity" evidence="1">
    <location>
        <begin position="35"/>
        <end position="49"/>
    </location>
</feature>
<proteinExistence type="predicted"/>
<keyword evidence="3" id="KW-1185">Reference proteome</keyword>
<evidence type="ECO:0000313" key="2">
    <source>
        <dbReference type="EMBL" id="PIC19925.1"/>
    </source>
</evidence>
<comment type="caution">
    <text evidence="2">The sequence shown here is derived from an EMBL/GenBank/DDBJ whole genome shotgun (WGS) entry which is preliminary data.</text>
</comment>
<dbReference type="EMBL" id="PDUG01000006">
    <property type="protein sequence ID" value="PIC19925.1"/>
    <property type="molecule type" value="Genomic_DNA"/>
</dbReference>
<feature type="compositionally biased region" description="Polar residues" evidence="1">
    <location>
        <begin position="78"/>
        <end position="94"/>
    </location>
</feature>
<protein>
    <submittedName>
        <fullName evidence="2">Uncharacterized protein</fullName>
    </submittedName>
</protein>
<accession>A0A2G5SXR9</accession>
<reference evidence="3" key="1">
    <citation type="submission" date="2017-10" db="EMBL/GenBank/DDBJ databases">
        <title>Rapid genome shrinkage in a self-fertile nematode reveals novel sperm competition proteins.</title>
        <authorList>
            <person name="Yin D."/>
            <person name="Schwarz E.M."/>
            <person name="Thomas C.G."/>
            <person name="Felde R.L."/>
            <person name="Korf I.F."/>
            <person name="Cutter A.D."/>
            <person name="Schartner C.M."/>
            <person name="Ralston E.J."/>
            <person name="Meyer B.J."/>
            <person name="Haag E.S."/>
        </authorList>
    </citation>
    <scope>NUCLEOTIDE SEQUENCE [LARGE SCALE GENOMIC DNA]</scope>
    <source>
        <strain evidence="3">JU1422</strain>
    </source>
</reference>
<dbReference type="AlphaFoldDB" id="A0A2G5SXR9"/>
<feature type="region of interest" description="Disordered" evidence="1">
    <location>
        <begin position="1"/>
        <end position="94"/>
    </location>
</feature>